<organism evidence="1 2">
    <name type="scientific">Tunturiibacter gelidiferens</name>
    <dbReference type="NCBI Taxonomy" id="3069689"/>
    <lineage>
        <taxon>Bacteria</taxon>
        <taxon>Pseudomonadati</taxon>
        <taxon>Acidobacteriota</taxon>
        <taxon>Terriglobia</taxon>
        <taxon>Terriglobales</taxon>
        <taxon>Acidobacteriaceae</taxon>
        <taxon>Tunturiibacter</taxon>
    </lineage>
</organism>
<evidence type="ECO:0000313" key="1">
    <source>
        <dbReference type="EMBL" id="MBB5329576.1"/>
    </source>
</evidence>
<reference evidence="1 2" key="1">
    <citation type="submission" date="2020-08" db="EMBL/GenBank/DDBJ databases">
        <title>Genomic Encyclopedia of Type Strains, Phase IV (KMG-V): Genome sequencing to study the core and pangenomes of soil and plant-associated prokaryotes.</title>
        <authorList>
            <person name="Whitman W."/>
        </authorList>
    </citation>
    <scope>NUCLEOTIDE SEQUENCE [LARGE SCALE GENOMIC DNA]</scope>
    <source>
        <strain evidence="1 2">X5P2</strain>
    </source>
</reference>
<dbReference type="Pfam" id="PF07274">
    <property type="entry name" value="DUF1440"/>
    <property type="match status" value="1"/>
</dbReference>
<protein>
    <submittedName>
        <fullName evidence="1">Membrane protein</fullName>
    </submittedName>
</protein>
<name>A0A9X0QFP0_9BACT</name>
<dbReference type="InterPro" id="IPR009898">
    <property type="entry name" value="DUF1440"/>
</dbReference>
<dbReference type="AlphaFoldDB" id="A0A9X0QFP0"/>
<evidence type="ECO:0000313" key="2">
    <source>
        <dbReference type="Proteomes" id="UP000535182"/>
    </source>
</evidence>
<gene>
    <name evidence="1" type="ORF">HDF14_003198</name>
</gene>
<dbReference type="EMBL" id="JACHEB010000007">
    <property type="protein sequence ID" value="MBB5329576.1"/>
    <property type="molecule type" value="Genomic_DNA"/>
</dbReference>
<comment type="caution">
    <text evidence="1">The sequence shown here is derived from an EMBL/GenBank/DDBJ whole genome shotgun (WGS) entry which is preliminary data.</text>
</comment>
<sequence length="159" mass="16810">MKKLKEKTVARSLAKGMLAGLIGGLVATAAKALTEKIYRPRTHGEPDPLAILAEKLVGHELVGTQKTTAVETLHWGFGALTGAAYGALAEYYPQATAKDGAAFGMALTSLTHGTGLPALGLPVDSHDQTTRERTSEMATHVVYGVVTETVRRKARKMLG</sequence>
<dbReference type="Proteomes" id="UP000535182">
    <property type="component" value="Unassembled WGS sequence"/>
</dbReference>
<proteinExistence type="predicted"/>
<dbReference type="RefSeq" id="WP_183978189.1">
    <property type="nucleotide sequence ID" value="NZ_JACHEB010000007.1"/>
</dbReference>
<keyword evidence="2" id="KW-1185">Reference proteome</keyword>
<accession>A0A9X0QFP0</accession>